<evidence type="ECO:0000256" key="1">
    <source>
        <dbReference type="SAM" id="MobiDB-lite"/>
    </source>
</evidence>
<dbReference type="EMBL" id="MCGR01000099">
    <property type="protein sequence ID" value="ORY54268.1"/>
    <property type="molecule type" value="Genomic_DNA"/>
</dbReference>
<organism evidence="2 3">
    <name type="scientific">Leucosporidium creatinivorum</name>
    <dbReference type="NCBI Taxonomy" id="106004"/>
    <lineage>
        <taxon>Eukaryota</taxon>
        <taxon>Fungi</taxon>
        <taxon>Dikarya</taxon>
        <taxon>Basidiomycota</taxon>
        <taxon>Pucciniomycotina</taxon>
        <taxon>Microbotryomycetes</taxon>
        <taxon>Leucosporidiales</taxon>
        <taxon>Leucosporidium</taxon>
    </lineage>
</organism>
<feature type="compositionally biased region" description="Basic residues" evidence="1">
    <location>
        <begin position="201"/>
        <end position="218"/>
    </location>
</feature>
<feature type="region of interest" description="Disordered" evidence="1">
    <location>
        <begin position="73"/>
        <end position="95"/>
    </location>
</feature>
<keyword evidence="3" id="KW-1185">Reference proteome</keyword>
<evidence type="ECO:0000313" key="2">
    <source>
        <dbReference type="EMBL" id="ORY54268.1"/>
    </source>
</evidence>
<dbReference type="AlphaFoldDB" id="A0A1Y2D4P5"/>
<comment type="caution">
    <text evidence="2">The sequence shown here is derived from an EMBL/GenBank/DDBJ whole genome shotgun (WGS) entry which is preliminary data.</text>
</comment>
<feature type="region of interest" description="Disordered" evidence="1">
    <location>
        <begin position="193"/>
        <end position="229"/>
    </location>
</feature>
<reference evidence="2 3" key="1">
    <citation type="submission" date="2016-07" db="EMBL/GenBank/DDBJ databases">
        <title>Pervasive Adenine N6-methylation of Active Genes in Fungi.</title>
        <authorList>
            <consortium name="DOE Joint Genome Institute"/>
            <person name="Mondo S.J."/>
            <person name="Dannebaum R.O."/>
            <person name="Kuo R.C."/>
            <person name="Labutti K."/>
            <person name="Haridas S."/>
            <person name="Kuo A."/>
            <person name="Salamov A."/>
            <person name="Ahrendt S.R."/>
            <person name="Lipzen A."/>
            <person name="Sullivan W."/>
            <person name="Andreopoulos W.B."/>
            <person name="Clum A."/>
            <person name="Lindquist E."/>
            <person name="Daum C."/>
            <person name="Ramamoorthy G.K."/>
            <person name="Gryganskyi A."/>
            <person name="Culley D."/>
            <person name="Magnuson J.K."/>
            <person name="James T.Y."/>
            <person name="O'Malley M.A."/>
            <person name="Stajich J.E."/>
            <person name="Spatafora J.W."/>
            <person name="Visel A."/>
            <person name="Grigoriev I.V."/>
        </authorList>
    </citation>
    <scope>NUCLEOTIDE SEQUENCE [LARGE SCALE GENOMIC DNA]</scope>
    <source>
        <strain evidence="2 3">62-1032</strain>
    </source>
</reference>
<sequence>MSLSSILSSFPPPSSQLSSLFTSSPPLQESLCTFLAPITCSSPTQSNLAWIMQPSSPLTLSLSLTCHPLPSLDLPSTPPLPSPPAPASAPLHPSDHSIAQFNHLTSQSDSLSHSILVQLSKLVQNAQQRVQTVSHLNQLRLERDTVLQLEFPSKEVASSSPPAAARWLCKNPGPKKLKRSTLGQRGRDWKWEERREGGTRRGCRWRMGSRKRWRKSGRRGVEDGGRRGS</sequence>
<protein>
    <submittedName>
        <fullName evidence="2">Uncharacterized protein</fullName>
    </submittedName>
</protein>
<dbReference type="Proteomes" id="UP000193467">
    <property type="component" value="Unassembled WGS sequence"/>
</dbReference>
<dbReference type="InParanoid" id="A0A1Y2D4P5"/>
<accession>A0A1Y2D4P5</accession>
<proteinExistence type="predicted"/>
<gene>
    <name evidence="2" type="ORF">BCR35DRAFT_226947</name>
</gene>
<evidence type="ECO:0000313" key="3">
    <source>
        <dbReference type="Proteomes" id="UP000193467"/>
    </source>
</evidence>
<feature type="compositionally biased region" description="Basic and acidic residues" evidence="1">
    <location>
        <begin position="219"/>
        <end position="229"/>
    </location>
</feature>
<feature type="compositionally biased region" description="Pro residues" evidence="1">
    <location>
        <begin position="76"/>
        <end position="87"/>
    </location>
</feature>
<feature type="region of interest" description="Disordered" evidence="1">
    <location>
        <begin position="1"/>
        <end position="21"/>
    </location>
</feature>
<name>A0A1Y2D4P5_9BASI</name>